<evidence type="ECO:0000256" key="6">
    <source>
        <dbReference type="ARBA" id="ARBA00023136"/>
    </source>
</evidence>
<protein>
    <submittedName>
        <fullName evidence="9">ABC transporter permease</fullName>
    </submittedName>
</protein>
<keyword evidence="3" id="KW-0813">Transport</keyword>
<evidence type="ECO:0000256" key="5">
    <source>
        <dbReference type="ARBA" id="ARBA00022692"/>
    </source>
</evidence>
<dbReference type="Pfam" id="PF02321">
    <property type="entry name" value="OEP"/>
    <property type="match status" value="1"/>
</dbReference>
<feature type="coiled-coil region" evidence="8">
    <location>
        <begin position="132"/>
        <end position="192"/>
    </location>
</feature>
<dbReference type="PANTHER" id="PTHR30026">
    <property type="entry name" value="OUTER MEMBRANE PROTEIN TOLC"/>
    <property type="match status" value="1"/>
</dbReference>
<dbReference type="InterPro" id="IPR051906">
    <property type="entry name" value="TolC-like"/>
</dbReference>
<evidence type="ECO:0000256" key="4">
    <source>
        <dbReference type="ARBA" id="ARBA00022452"/>
    </source>
</evidence>
<keyword evidence="6" id="KW-0472">Membrane</keyword>
<dbReference type="SUPFAM" id="SSF56954">
    <property type="entry name" value="Outer membrane efflux proteins (OEP)"/>
    <property type="match status" value="1"/>
</dbReference>
<dbReference type="GO" id="GO:0015288">
    <property type="term" value="F:porin activity"/>
    <property type="evidence" value="ECO:0007669"/>
    <property type="project" value="TreeGrafter"/>
</dbReference>
<comment type="similarity">
    <text evidence="2">Belongs to the outer membrane factor (OMF) (TC 1.B.17) family.</text>
</comment>
<dbReference type="InterPro" id="IPR003423">
    <property type="entry name" value="OMP_efflux"/>
</dbReference>
<dbReference type="GO" id="GO:0009279">
    <property type="term" value="C:cell outer membrane"/>
    <property type="evidence" value="ECO:0007669"/>
    <property type="project" value="UniProtKB-SubCell"/>
</dbReference>
<dbReference type="GO" id="GO:0015562">
    <property type="term" value="F:efflux transmembrane transporter activity"/>
    <property type="evidence" value="ECO:0007669"/>
    <property type="project" value="InterPro"/>
</dbReference>
<proteinExistence type="inferred from homology"/>
<evidence type="ECO:0000256" key="7">
    <source>
        <dbReference type="ARBA" id="ARBA00023237"/>
    </source>
</evidence>
<keyword evidence="8" id="KW-0175">Coiled coil</keyword>
<feature type="coiled-coil region" evidence="8">
    <location>
        <begin position="355"/>
        <end position="445"/>
    </location>
</feature>
<evidence type="ECO:0000256" key="1">
    <source>
        <dbReference type="ARBA" id="ARBA00004442"/>
    </source>
</evidence>
<dbReference type="EMBL" id="CP136426">
    <property type="protein sequence ID" value="WOC52823.1"/>
    <property type="molecule type" value="Genomic_DNA"/>
</dbReference>
<dbReference type="Proteomes" id="UP001432059">
    <property type="component" value="Chromosome"/>
</dbReference>
<gene>
    <name evidence="9" type="ORF">BPO_2176</name>
</gene>
<dbReference type="AlphaFoldDB" id="A0AAU0F5Z9"/>
<evidence type="ECO:0000313" key="10">
    <source>
        <dbReference type="Proteomes" id="UP001432059"/>
    </source>
</evidence>
<dbReference type="PANTHER" id="PTHR30026:SF20">
    <property type="entry name" value="OUTER MEMBRANE PROTEIN TOLC"/>
    <property type="match status" value="1"/>
</dbReference>
<keyword evidence="7" id="KW-0998">Cell outer membrane</keyword>
<sequence length="465" mass="52652">MKIQHIIAGVTLCLPTLGWTQTAPTLQELIESATHIDYNLQQQVLENKKTKLNDEKLKDLFLPKLEVSGKAGYLYSQSYFSTPQFSIPSLLNLTPVITVPEQNNRLDLSGISAMAKAEASMLLYSGGKVKYLQEANREKSLSEEAMMDKNRDEVITSISKAYDQFALVHQSKKVLDEAKKRLEINKNTAEKALGYGLITPYDYKKIELAQATLDSKIVEYEGKKRLLITQLNLLSGIEPERIEQINPQLVPIQYETTDENISQRAEIKALNHGIKATEYKIKAEERWWIPKVVAQSSLSYIGLYDNHLKTSKALIPNTNTTLNINPSNLNVLPLFQIGVGFKWEILDGNEGKHAVENAKIDREILESKKAEATRLLKLNLANNQSQYDIATAQIQLKRKAKEIAQKALENVEKEFRYGTKKSSDLIEAENDLQNAELEYETAIFNQRRAAIELMKSTQNLNIENL</sequence>
<evidence type="ECO:0000256" key="3">
    <source>
        <dbReference type="ARBA" id="ARBA00022448"/>
    </source>
</evidence>
<dbReference type="KEGG" id="bpor:BPO_2176"/>
<dbReference type="GO" id="GO:1990281">
    <property type="term" value="C:efflux pump complex"/>
    <property type="evidence" value="ECO:0007669"/>
    <property type="project" value="TreeGrafter"/>
</dbReference>
<keyword evidence="5" id="KW-0812">Transmembrane</keyword>
<evidence type="ECO:0000313" key="9">
    <source>
        <dbReference type="EMBL" id="WOC52823.1"/>
    </source>
</evidence>
<keyword evidence="4" id="KW-1134">Transmembrane beta strand</keyword>
<name>A0AAU0F5Z9_9FLAO</name>
<dbReference type="Gene3D" id="1.20.1600.10">
    <property type="entry name" value="Outer membrane efflux proteins (OEP)"/>
    <property type="match status" value="1"/>
</dbReference>
<evidence type="ECO:0000256" key="2">
    <source>
        <dbReference type="ARBA" id="ARBA00007613"/>
    </source>
</evidence>
<evidence type="ECO:0000256" key="8">
    <source>
        <dbReference type="SAM" id="Coils"/>
    </source>
</evidence>
<organism evidence="9 10">
    <name type="scientific">Bergeyella porcorum</name>
    <dbReference type="NCBI Taxonomy" id="1735111"/>
    <lineage>
        <taxon>Bacteria</taxon>
        <taxon>Pseudomonadati</taxon>
        <taxon>Bacteroidota</taxon>
        <taxon>Flavobacteriia</taxon>
        <taxon>Flavobacteriales</taxon>
        <taxon>Weeksellaceae</taxon>
        <taxon>Bergeyella</taxon>
    </lineage>
</organism>
<reference evidence="9" key="1">
    <citation type="submission" date="2023-10" db="EMBL/GenBank/DDBJ databases">
        <title>Characterization and whole genome sequencing of a novel strain of Bergeyella porcorum QD2021 isolated from pig.</title>
        <authorList>
            <person name="Liu G."/>
            <person name="Chen C."/>
            <person name="Han X."/>
        </authorList>
    </citation>
    <scope>NUCLEOTIDE SEQUENCE</scope>
    <source>
        <strain evidence="9">QD2021</strain>
    </source>
</reference>
<keyword evidence="10" id="KW-1185">Reference proteome</keyword>
<comment type="subcellular location">
    <subcellularLocation>
        <location evidence="1">Cell outer membrane</location>
    </subcellularLocation>
</comment>
<accession>A0AAU0F5Z9</accession>
<dbReference type="RefSeq" id="WP_327984161.1">
    <property type="nucleotide sequence ID" value="NZ_CP136426.1"/>
</dbReference>